<gene>
    <name evidence="2" type="ORF">EZ216_01535</name>
</gene>
<protein>
    <submittedName>
        <fullName evidence="2">DUF4263 domain-containing protein</fullName>
    </submittedName>
</protein>
<dbReference type="Proteomes" id="UP000297839">
    <property type="component" value="Unassembled WGS sequence"/>
</dbReference>
<comment type="caution">
    <text evidence="2">The sequence shown here is derived from an EMBL/GenBank/DDBJ whole genome shotgun (WGS) entry which is preliminary data.</text>
</comment>
<dbReference type="OrthoDB" id="9092962at2"/>
<organism evidence="2 3">
    <name type="scientific">Ramlibacter humi</name>
    <dbReference type="NCBI Taxonomy" id="2530451"/>
    <lineage>
        <taxon>Bacteria</taxon>
        <taxon>Pseudomonadati</taxon>
        <taxon>Pseudomonadota</taxon>
        <taxon>Betaproteobacteria</taxon>
        <taxon>Burkholderiales</taxon>
        <taxon>Comamonadaceae</taxon>
        <taxon>Ramlibacter</taxon>
    </lineage>
</organism>
<sequence>MTLRIRSSDEVVGELLAADPLRDFFTWWDSIESSDLSGLAAAIDSAKREEDVQQYLQANPKFLIQHLGGGHGRWVIPKARLGSEHVTDFLIAERHSFGFEWQAVELESPLRPMFNRNGDPSQHLNHAIRQIVDWRAWLKSNQAYAARPRAEQGLGLIDIDANVRRLILIGRRARTSPETSARRRQLGQDLNISIHSYDYLLSSLEGRLKGLRMMEEDRPDET</sequence>
<feature type="domain" description="Shedu protein SduA C-terminal" evidence="1">
    <location>
        <begin position="47"/>
        <end position="201"/>
    </location>
</feature>
<reference evidence="2 3" key="1">
    <citation type="submission" date="2019-03" db="EMBL/GenBank/DDBJ databases">
        <title>Ramlibacter sp. 18x22-1, whole genome shotgun sequence.</title>
        <authorList>
            <person name="Zhang X."/>
            <person name="Feng G."/>
            <person name="Zhu H."/>
        </authorList>
    </citation>
    <scope>NUCLEOTIDE SEQUENCE [LARGE SCALE GENOMIC DNA]</scope>
    <source>
        <strain evidence="2 3">18x22-1</strain>
    </source>
</reference>
<evidence type="ECO:0000313" key="3">
    <source>
        <dbReference type="Proteomes" id="UP000297839"/>
    </source>
</evidence>
<dbReference type="EMBL" id="SMLK01000001">
    <property type="protein sequence ID" value="TFZ07873.1"/>
    <property type="molecule type" value="Genomic_DNA"/>
</dbReference>
<dbReference type="InterPro" id="IPR025359">
    <property type="entry name" value="SduA_C"/>
</dbReference>
<evidence type="ECO:0000259" key="1">
    <source>
        <dbReference type="Pfam" id="PF14082"/>
    </source>
</evidence>
<proteinExistence type="predicted"/>
<dbReference type="RefSeq" id="WP_135247811.1">
    <property type="nucleotide sequence ID" value="NZ_SMLK01000001.1"/>
</dbReference>
<accession>A0A4Z0C8D1</accession>
<dbReference type="Pfam" id="PF14082">
    <property type="entry name" value="SduA_C"/>
    <property type="match status" value="1"/>
</dbReference>
<keyword evidence="3" id="KW-1185">Reference proteome</keyword>
<name>A0A4Z0C8D1_9BURK</name>
<evidence type="ECO:0000313" key="2">
    <source>
        <dbReference type="EMBL" id="TFZ07873.1"/>
    </source>
</evidence>
<dbReference type="AlphaFoldDB" id="A0A4Z0C8D1"/>